<protein>
    <submittedName>
        <fullName evidence="2">Uncharacterized protein</fullName>
    </submittedName>
</protein>
<feature type="transmembrane region" description="Helical" evidence="1">
    <location>
        <begin position="69"/>
        <end position="91"/>
    </location>
</feature>
<organism evidence="2 3">
    <name type="scientific">Pedobacter caeni</name>
    <dbReference type="NCBI Taxonomy" id="288992"/>
    <lineage>
        <taxon>Bacteria</taxon>
        <taxon>Pseudomonadati</taxon>
        <taxon>Bacteroidota</taxon>
        <taxon>Sphingobacteriia</taxon>
        <taxon>Sphingobacteriales</taxon>
        <taxon>Sphingobacteriaceae</taxon>
        <taxon>Pedobacter</taxon>
    </lineage>
</organism>
<gene>
    <name evidence="2" type="ORF">SAMN04488522_101536</name>
</gene>
<evidence type="ECO:0000256" key="1">
    <source>
        <dbReference type="SAM" id="Phobius"/>
    </source>
</evidence>
<keyword evidence="1" id="KW-1133">Transmembrane helix</keyword>
<dbReference type="STRING" id="288992.SAMN04488522_101536"/>
<feature type="transmembrane region" description="Helical" evidence="1">
    <location>
        <begin position="7"/>
        <end position="28"/>
    </location>
</feature>
<evidence type="ECO:0000313" key="2">
    <source>
        <dbReference type="EMBL" id="SHE55336.1"/>
    </source>
</evidence>
<accession>A0A1M4UFA4</accession>
<name>A0A1M4UFA4_9SPHI</name>
<proteinExistence type="predicted"/>
<evidence type="ECO:0000313" key="3">
    <source>
        <dbReference type="Proteomes" id="UP000184287"/>
    </source>
</evidence>
<reference evidence="3" key="1">
    <citation type="submission" date="2016-11" db="EMBL/GenBank/DDBJ databases">
        <authorList>
            <person name="Varghese N."/>
            <person name="Submissions S."/>
        </authorList>
    </citation>
    <scope>NUCLEOTIDE SEQUENCE [LARGE SCALE GENOMIC DNA]</scope>
    <source>
        <strain evidence="3">DSM 16990</strain>
    </source>
</reference>
<keyword evidence="1" id="KW-0472">Membrane</keyword>
<dbReference type="AlphaFoldDB" id="A0A1M4UFA4"/>
<dbReference type="EMBL" id="FQUQ01000001">
    <property type="protein sequence ID" value="SHE55336.1"/>
    <property type="molecule type" value="Genomic_DNA"/>
</dbReference>
<dbReference type="RefSeq" id="WP_073227037.1">
    <property type="nucleotide sequence ID" value="NZ_FQUQ01000001.1"/>
</dbReference>
<dbReference type="OrthoDB" id="680984at2"/>
<dbReference type="Proteomes" id="UP000184287">
    <property type="component" value="Unassembled WGS sequence"/>
</dbReference>
<feature type="transmembrane region" description="Helical" evidence="1">
    <location>
        <begin position="40"/>
        <end position="62"/>
    </location>
</feature>
<keyword evidence="3" id="KW-1185">Reference proteome</keyword>
<sequence length="133" mass="14761">MTLSPKTLFLTDGLGAVLSAFLLGVVLVRFAPISGMPETALRLLAIIACVFAVYSLLCYTFIKERWIAYLKTIACANLTYCCLTIGLLINYKKELTNLGWIYFLAELTVIIVLLSFELKTAFIRAGKEQQVPS</sequence>
<keyword evidence="1" id="KW-0812">Transmembrane</keyword>
<feature type="transmembrane region" description="Helical" evidence="1">
    <location>
        <begin position="97"/>
        <end position="116"/>
    </location>
</feature>